<dbReference type="Gene3D" id="3.30.428.10">
    <property type="entry name" value="HIT-like"/>
    <property type="match status" value="1"/>
</dbReference>
<dbReference type="SUPFAM" id="SSF54197">
    <property type="entry name" value="HIT-like"/>
    <property type="match status" value="1"/>
</dbReference>
<name>G7EA95_MIXOS</name>
<dbReference type="GO" id="GO:0003697">
    <property type="term" value="F:single-stranded DNA binding"/>
    <property type="evidence" value="ECO:0007669"/>
    <property type="project" value="TreeGrafter"/>
</dbReference>
<dbReference type="Pfam" id="PF11969">
    <property type="entry name" value="DcpS_C"/>
    <property type="match status" value="1"/>
</dbReference>
<dbReference type="PANTHER" id="PTHR12486">
    <property type="entry name" value="APRATAXIN-RELATED"/>
    <property type="match status" value="1"/>
</dbReference>
<dbReference type="GO" id="GO:0005634">
    <property type="term" value="C:nucleus"/>
    <property type="evidence" value="ECO:0007669"/>
    <property type="project" value="TreeGrafter"/>
</dbReference>
<feature type="domain" description="Aprataxin C2HE/C2H2/C2HC zinc finger" evidence="1">
    <location>
        <begin position="156"/>
        <end position="209"/>
    </location>
</feature>
<gene>
    <name evidence="2" type="primary">Mo06458</name>
    <name evidence="2" type="ORF">E5Q_06458</name>
</gene>
<protein>
    <recommendedName>
        <fullName evidence="1">Aprataxin C2HE/C2H2/C2HC zinc finger domain-containing protein</fullName>
    </recommendedName>
</protein>
<evidence type="ECO:0000259" key="1">
    <source>
        <dbReference type="Pfam" id="PF16278"/>
    </source>
</evidence>
<proteinExistence type="predicted"/>
<dbReference type="PANTHER" id="PTHR12486:SF4">
    <property type="entry name" value="APRATAXIN"/>
    <property type="match status" value="1"/>
</dbReference>
<dbReference type="eggNOG" id="KOG0562">
    <property type="taxonomic scope" value="Eukaryota"/>
</dbReference>
<dbReference type="Proteomes" id="UP000009131">
    <property type="component" value="Unassembled WGS sequence"/>
</dbReference>
<reference evidence="2 3" key="2">
    <citation type="journal article" date="2012" name="Open Biol.">
        <title>Characteristics of nucleosomes and linker DNA regions on the genome of the basidiomycete Mixia osmundae revealed by mono- and dinucleosome mapping.</title>
        <authorList>
            <person name="Nishida H."/>
            <person name="Kondo S."/>
            <person name="Matsumoto T."/>
            <person name="Suzuki Y."/>
            <person name="Yoshikawa H."/>
            <person name="Taylor T.D."/>
            <person name="Sugiyama J."/>
        </authorList>
    </citation>
    <scope>NUCLEOTIDE SEQUENCE [LARGE SCALE GENOMIC DNA]</scope>
    <source>
        <strain evidence="3">CBS 9802 / IAM 14324 / JCM 22182 / KY 12970</strain>
    </source>
</reference>
<dbReference type="EMBL" id="BABT02000233">
    <property type="protein sequence ID" value="GAA99755.1"/>
    <property type="molecule type" value="Genomic_DNA"/>
</dbReference>
<dbReference type="GO" id="GO:0030983">
    <property type="term" value="F:mismatched DNA binding"/>
    <property type="evidence" value="ECO:0007669"/>
    <property type="project" value="TreeGrafter"/>
</dbReference>
<dbReference type="InterPro" id="IPR032566">
    <property type="entry name" value="Znf-C2HE"/>
</dbReference>
<accession>G7EA95</accession>
<dbReference type="HOGENOM" id="CLU_066882_1_1_1"/>
<dbReference type="OrthoDB" id="3512845at2759"/>
<evidence type="ECO:0000313" key="2">
    <source>
        <dbReference type="EMBL" id="GAA99755.1"/>
    </source>
</evidence>
<dbReference type="FunCoup" id="G7EA95">
    <property type="interactions" value="384"/>
</dbReference>
<reference evidence="2 3" key="1">
    <citation type="journal article" date="2011" name="J. Gen. Appl. Microbiol.">
        <title>Draft genome sequencing of the enigmatic basidiomycete Mixia osmundae.</title>
        <authorList>
            <person name="Nishida H."/>
            <person name="Nagatsuka Y."/>
            <person name="Sugiyama J."/>
        </authorList>
    </citation>
    <scope>NUCLEOTIDE SEQUENCE [LARGE SCALE GENOMIC DNA]</scope>
    <source>
        <strain evidence="3">CBS 9802 / IAM 14324 / JCM 22182 / KY 12970</strain>
    </source>
</reference>
<dbReference type="AlphaFoldDB" id="G7EA95"/>
<dbReference type="GO" id="GO:1990165">
    <property type="term" value="F:single-strand break-containing DNA binding"/>
    <property type="evidence" value="ECO:0007669"/>
    <property type="project" value="TreeGrafter"/>
</dbReference>
<comment type="caution">
    <text evidence="2">The sequence shown here is derived from an EMBL/GenBank/DDBJ whole genome shotgun (WGS) entry which is preliminary data.</text>
</comment>
<dbReference type="GO" id="GO:0000012">
    <property type="term" value="P:single strand break repair"/>
    <property type="evidence" value="ECO:0007669"/>
    <property type="project" value="TreeGrafter"/>
</dbReference>
<dbReference type="InParanoid" id="G7EA95"/>
<dbReference type="Pfam" id="PF16278">
    <property type="entry name" value="zf-C2HE"/>
    <property type="match status" value="1"/>
</dbReference>
<evidence type="ECO:0000313" key="3">
    <source>
        <dbReference type="Proteomes" id="UP000009131"/>
    </source>
</evidence>
<organism evidence="2 3">
    <name type="scientific">Mixia osmundae (strain CBS 9802 / IAM 14324 / JCM 22182 / KY 12970)</name>
    <dbReference type="NCBI Taxonomy" id="764103"/>
    <lineage>
        <taxon>Eukaryota</taxon>
        <taxon>Fungi</taxon>
        <taxon>Dikarya</taxon>
        <taxon>Basidiomycota</taxon>
        <taxon>Pucciniomycotina</taxon>
        <taxon>Mixiomycetes</taxon>
        <taxon>Mixiales</taxon>
        <taxon>Mixiaceae</taxon>
        <taxon>Mixia</taxon>
    </lineage>
</organism>
<dbReference type="GO" id="GO:0003725">
    <property type="term" value="F:double-stranded RNA binding"/>
    <property type="evidence" value="ECO:0007669"/>
    <property type="project" value="TreeGrafter"/>
</dbReference>
<dbReference type="RefSeq" id="XP_014568039.1">
    <property type="nucleotide sequence ID" value="XM_014712553.1"/>
</dbReference>
<sequence>MSFDQLVLRKYAALDSPLDSLPFDVYLTHTNDALAIFDLFPKAKYHFLVLPRHNAAVYKTRGLIADDFQSLRTLLRRGAEAALVVCKLLRDASEEVIAMIQDEMIKATGTSWPISAGFHAVPSMHHIHLHVISTDLVSDRLKHKKHYNSFDPRGTFFLSVDSVIDLLSRGQVDELRSMMDEASTSGPLVSLHTGETFKNIPLLKAHLEHVYATQLSKTPRVQI</sequence>
<dbReference type="InterPro" id="IPR036265">
    <property type="entry name" value="HIT-like_sf"/>
</dbReference>
<dbReference type="OMA" id="SYWRTHI"/>
<dbReference type="GO" id="GO:0033699">
    <property type="term" value="F:DNA 5'-adenosine monophosphate hydrolase activity"/>
    <property type="evidence" value="ECO:0007669"/>
    <property type="project" value="TreeGrafter"/>
</dbReference>
<dbReference type="STRING" id="764103.G7EA95"/>
<keyword evidence="3" id="KW-1185">Reference proteome</keyword>